<dbReference type="PANTHER" id="PTHR22442">
    <property type="match status" value="1"/>
</dbReference>
<evidence type="ECO:0000259" key="1">
    <source>
        <dbReference type="Pfam" id="PF00583"/>
    </source>
</evidence>
<dbReference type="InterPro" id="IPR029625">
    <property type="entry name" value="FAM169"/>
</dbReference>
<dbReference type="SUPFAM" id="SSF55729">
    <property type="entry name" value="Acyl-CoA N-acyltransferases (Nat)"/>
    <property type="match status" value="1"/>
</dbReference>
<protein>
    <submittedName>
        <fullName evidence="2">Protein FAM169B</fullName>
    </submittedName>
</protein>
<dbReference type="GO" id="GO:0016747">
    <property type="term" value="F:acyltransferase activity, transferring groups other than amino-acyl groups"/>
    <property type="evidence" value="ECO:0007669"/>
    <property type="project" value="InterPro"/>
</dbReference>
<sequence>MPGTFSSTQLSLQVSTTNERSVYLSLLDDFCPSNDQNECQFVEADPEDIVHILWVQGEAAGFSTLKPKGCYIEEWMERYTMLTLDTIYVLPQYRRRGFVMSLLTELMRKHDGDHLGLSSPVSDSMFAVLHKFLLSNPQYRNQLWSIQFCGGEGERELIWYLIRRRNLANTAEP</sequence>
<dbReference type="AlphaFoldDB" id="A0A8D8PLP2"/>
<organism evidence="2">
    <name type="scientific">Cacopsylla melanoneura</name>
    <dbReference type="NCBI Taxonomy" id="428564"/>
    <lineage>
        <taxon>Eukaryota</taxon>
        <taxon>Metazoa</taxon>
        <taxon>Ecdysozoa</taxon>
        <taxon>Arthropoda</taxon>
        <taxon>Hexapoda</taxon>
        <taxon>Insecta</taxon>
        <taxon>Pterygota</taxon>
        <taxon>Neoptera</taxon>
        <taxon>Paraneoptera</taxon>
        <taxon>Hemiptera</taxon>
        <taxon>Sternorrhyncha</taxon>
        <taxon>Psylloidea</taxon>
        <taxon>Psyllidae</taxon>
        <taxon>Psyllinae</taxon>
        <taxon>Cacopsylla</taxon>
    </lineage>
</organism>
<proteinExistence type="predicted"/>
<dbReference type="EMBL" id="HBUF01003025">
    <property type="protein sequence ID" value="CAG6606308.1"/>
    <property type="molecule type" value="Transcribed_RNA"/>
</dbReference>
<name>A0A8D8PLP2_9HEMI</name>
<dbReference type="Gene3D" id="3.40.630.30">
    <property type="match status" value="1"/>
</dbReference>
<dbReference type="EMBL" id="HBUF01003026">
    <property type="protein sequence ID" value="CAG6606309.1"/>
    <property type="molecule type" value="Transcribed_RNA"/>
</dbReference>
<dbReference type="PANTHER" id="PTHR22442:SF10">
    <property type="entry name" value="N-ACETYLTRANSFERASE, GNAT FAMILY-RELATED"/>
    <property type="match status" value="1"/>
</dbReference>
<evidence type="ECO:0000313" key="2">
    <source>
        <dbReference type="EMBL" id="CAG6606309.1"/>
    </source>
</evidence>
<feature type="domain" description="N-acetyltransferase" evidence="1">
    <location>
        <begin position="36"/>
        <end position="109"/>
    </location>
</feature>
<accession>A0A8D8PLP2</accession>
<dbReference type="InterPro" id="IPR000182">
    <property type="entry name" value="GNAT_dom"/>
</dbReference>
<dbReference type="Pfam" id="PF00583">
    <property type="entry name" value="Acetyltransf_1"/>
    <property type="match status" value="1"/>
</dbReference>
<reference evidence="2" key="1">
    <citation type="submission" date="2021-05" db="EMBL/GenBank/DDBJ databases">
        <authorList>
            <person name="Alioto T."/>
            <person name="Alioto T."/>
            <person name="Gomez Garrido J."/>
        </authorList>
    </citation>
    <scope>NUCLEOTIDE SEQUENCE</scope>
</reference>
<dbReference type="CDD" id="cd04301">
    <property type="entry name" value="NAT_SF"/>
    <property type="match status" value="1"/>
</dbReference>
<dbReference type="InterPro" id="IPR016181">
    <property type="entry name" value="Acyl_CoA_acyltransferase"/>
</dbReference>